<dbReference type="GeneID" id="7834618"/>
<evidence type="ECO:0000256" key="1">
    <source>
        <dbReference type="ARBA" id="ARBA00010197"/>
    </source>
</evidence>
<proteinExistence type="inferred from homology"/>
<dbReference type="HOGENOM" id="CLU_006601_3_0_1"/>
<dbReference type="GO" id="GO:0005681">
    <property type="term" value="C:spliceosomal complex"/>
    <property type="evidence" value="ECO:0007669"/>
    <property type="project" value="InterPro"/>
</dbReference>
<evidence type="ECO:0000259" key="3">
    <source>
        <dbReference type="Pfam" id="PF02731"/>
    </source>
</evidence>
<feature type="compositionally biased region" description="Basic and acidic residues" evidence="2">
    <location>
        <begin position="214"/>
        <end position="234"/>
    </location>
</feature>
<dbReference type="STRING" id="312017.Q22DI1"/>
<dbReference type="InParanoid" id="Q22DI1"/>
<gene>
    <name evidence="4" type="ORF">TTHERM_00942990</name>
</gene>
<feature type="domain" description="SKI-interacting protein SKIP SNW" evidence="3">
    <location>
        <begin position="70"/>
        <end position="228"/>
    </location>
</feature>
<sequence>MIQPYKQGKDYQHNFRNRYLDEDELAKPSQEVAQQITNHTQQQLQTQGTQKTFSTNNKVVNSINKKNDVQYISYTPHNQAIGTNAGASQRIIKMHERQVDPLAPAQFKHKKVAQGPPSPPTTIMHSPPRKLTQEDQLNWKIPPCISNWKNAKGYTIPLEMRLKADGRTQQQHTINDKFAMLNNSLYVAEREARKELEERNKLIRTMAQTELKKQEEEFRKQAQEAREKSNKLLEDSAASLEQRTNNDTEVREKVSKEDLKNIEEIKRREQMRYIEKRELERQLRLENAGNKKAKQVRDQERDISEKVALGQAQPTQSKEVMFDQRLFNQNSGLDAGFGSDDENKLYDKPLFADRSNANIYRNNNEINLDDDEDDDKPADITRVVKAPARTFDGANKAAGNRSRPVEFEKEQNDYFGMDSLITDKVQKKLKKD</sequence>
<dbReference type="EMBL" id="GG662797">
    <property type="protein sequence ID" value="EAR83377.1"/>
    <property type="molecule type" value="Genomic_DNA"/>
</dbReference>
<dbReference type="OMA" id="VHINEMF"/>
<dbReference type="OrthoDB" id="666364at2759"/>
<dbReference type="PANTHER" id="PTHR12096">
    <property type="entry name" value="NUCLEAR PROTEIN SKIP-RELATED"/>
    <property type="match status" value="1"/>
</dbReference>
<dbReference type="eggNOG" id="KOG2441">
    <property type="taxonomic scope" value="Eukaryota"/>
</dbReference>
<protein>
    <submittedName>
        <fullName evidence="4">SKIP/SNW domain protein</fullName>
    </submittedName>
</protein>
<dbReference type="Proteomes" id="UP000009168">
    <property type="component" value="Unassembled WGS sequence"/>
</dbReference>
<dbReference type="FunCoup" id="Q22DI1">
    <property type="interactions" value="524"/>
</dbReference>
<dbReference type="KEGG" id="tet:TTHERM_00942990"/>
<accession>Q22DI1</accession>
<dbReference type="InterPro" id="IPR004015">
    <property type="entry name" value="SKI-int_prot_SKIP_SNW-dom"/>
</dbReference>
<evidence type="ECO:0000313" key="4">
    <source>
        <dbReference type="EMBL" id="EAR83377.1"/>
    </source>
</evidence>
<dbReference type="InterPro" id="IPR017862">
    <property type="entry name" value="SKI-int_prot_SKIP"/>
</dbReference>
<dbReference type="GO" id="GO:0000398">
    <property type="term" value="P:mRNA splicing, via spliceosome"/>
    <property type="evidence" value="ECO:0007669"/>
    <property type="project" value="InterPro"/>
</dbReference>
<dbReference type="Pfam" id="PF02731">
    <property type="entry name" value="SKIP_SNW"/>
    <property type="match status" value="1"/>
</dbReference>
<feature type="region of interest" description="Disordered" evidence="2">
    <location>
        <begin position="109"/>
        <end position="128"/>
    </location>
</feature>
<evidence type="ECO:0000313" key="5">
    <source>
        <dbReference type="Proteomes" id="UP000009168"/>
    </source>
</evidence>
<feature type="region of interest" description="Disordered" evidence="2">
    <location>
        <begin position="214"/>
        <end position="252"/>
    </location>
</feature>
<organism evidence="4 5">
    <name type="scientific">Tetrahymena thermophila (strain SB210)</name>
    <dbReference type="NCBI Taxonomy" id="312017"/>
    <lineage>
        <taxon>Eukaryota</taxon>
        <taxon>Sar</taxon>
        <taxon>Alveolata</taxon>
        <taxon>Ciliophora</taxon>
        <taxon>Intramacronucleata</taxon>
        <taxon>Oligohymenophorea</taxon>
        <taxon>Hymenostomatida</taxon>
        <taxon>Tetrahymenina</taxon>
        <taxon>Tetrahymenidae</taxon>
        <taxon>Tetrahymena</taxon>
    </lineage>
</organism>
<name>Q22DI1_TETTS</name>
<keyword evidence="5" id="KW-1185">Reference proteome</keyword>
<dbReference type="RefSeq" id="XP_001031040.1">
    <property type="nucleotide sequence ID" value="XM_001031040.2"/>
</dbReference>
<comment type="similarity">
    <text evidence="1">Belongs to the SNW family.</text>
</comment>
<dbReference type="AlphaFoldDB" id="Q22DI1"/>
<evidence type="ECO:0000256" key="2">
    <source>
        <dbReference type="SAM" id="MobiDB-lite"/>
    </source>
</evidence>
<reference evidence="5" key="1">
    <citation type="journal article" date="2006" name="PLoS Biol.">
        <title>Macronuclear genome sequence of the ciliate Tetrahymena thermophila, a model eukaryote.</title>
        <authorList>
            <person name="Eisen J.A."/>
            <person name="Coyne R.S."/>
            <person name="Wu M."/>
            <person name="Wu D."/>
            <person name="Thiagarajan M."/>
            <person name="Wortman J.R."/>
            <person name="Badger J.H."/>
            <person name="Ren Q."/>
            <person name="Amedeo P."/>
            <person name="Jones K.M."/>
            <person name="Tallon L.J."/>
            <person name="Delcher A.L."/>
            <person name="Salzberg S.L."/>
            <person name="Silva J.C."/>
            <person name="Haas B.J."/>
            <person name="Majoros W.H."/>
            <person name="Farzad M."/>
            <person name="Carlton J.M."/>
            <person name="Smith R.K. Jr."/>
            <person name="Garg J."/>
            <person name="Pearlman R.E."/>
            <person name="Karrer K.M."/>
            <person name="Sun L."/>
            <person name="Manning G."/>
            <person name="Elde N.C."/>
            <person name="Turkewitz A.P."/>
            <person name="Asai D.J."/>
            <person name="Wilkes D.E."/>
            <person name="Wang Y."/>
            <person name="Cai H."/>
            <person name="Collins K."/>
            <person name="Stewart B.A."/>
            <person name="Lee S.R."/>
            <person name="Wilamowska K."/>
            <person name="Weinberg Z."/>
            <person name="Ruzzo W.L."/>
            <person name="Wloga D."/>
            <person name="Gaertig J."/>
            <person name="Frankel J."/>
            <person name="Tsao C.-C."/>
            <person name="Gorovsky M.A."/>
            <person name="Keeling P.J."/>
            <person name="Waller R.F."/>
            <person name="Patron N.J."/>
            <person name="Cherry J.M."/>
            <person name="Stover N.A."/>
            <person name="Krieger C.J."/>
            <person name="del Toro C."/>
            <person name="Ryder H.F."/>
            <person name="Williamson S.C."/>
            <person name="Barbeau R.A."/>
            <person name="Hamilton E.P."/>
            <person name="Orias E."/>
        </authorList>
    </citation>
    <scope>NUCLEOTIDE SEQUENCE [LARGE SCALE GENOMIC DNA]</scope>
    <source>
        <strain evidence="5">SB210</strain>
    </source>
</reference>